<comment type="caution">
    <text evidence="2">The sequence shown here is derived from an EMBL/GenBank/DDBJ whole genome shotgun (WGS) entry which is preliminary data.</text>
</comment>
<feature type="non-terminal residue" evidence="2">
    <location>
        <position position="1"/>
    </location>
</feature>
<dbReference type="AlphaFoldDB" id="V8NBD8"/>
<evidence type="ECO:0000313" key="3">
    <source>
        <dbReference type="Proteomes" id="UP000018936"/>
    </source>
</evidence>
<evidence type="ECO:0000256" key="1">
    <source>
        <dbReference type="SAM" id="MobiDB-lite"/>
    </source>
</evidence>
<evidence type="ECO:0000313" key="2">
    <source>
        <dbReference type="EMBL" id="ETE59266.1"/>
    </source>
</evidence>
<feature type="compositionally biased region" description="Acidic residues" evidence="1">
    <location>
        <begin position="99"/>
        <end position="108"/>
    </location>
</feature>
<accession>V8NBD8</accession>
<proteinExistence type="predicted"/>
<dbReference type="EMBL" id="AZIM01005714">
    <property type="protein sequence ID" value="ETE59266.1"/>
    <property type="molecule type" value="Genomic_DNA"/>
</dbReference>
<feature type="compositionally biased region" description="Basic and acidic residues" evidence="1">
    <location>
        <begin position="81"/>
        <end position="98"/>
    </location>
</feature>
<gene>
    <name evidence="2" type="primary">FEN1</name>
    <name evidence="2" type="ORF">L345_15005</name>
</gene>
<reference evidence="2 3" key="1">
    <citation type="journal article" date="2013" name="Proc. Natl. Acad. Sci. U.S.A.">
        <title>The king cobra genome reveals dynamic gene evolution and adaptation in the snake venom system.</title>
        <authorList>
            <person name="Vonk F.J."/>
            <person name="Casewell N.R."/>
            <person name="Henkel C.V."/>
            <person name="Heimberg A.M."/>
            <person name="Jansen H.J."/>
            <person name="McCleary R.J."/>
            <person name="Kerkkamp H.M."/>
            <person name="Vos R.A."/>
            <person name="Guerreiro I."/>
            <person name="Calvete J.J."/>
            <person name="Wuster W."/>
            <person name="Woods A.E."/>
            <person name="Logan J.M."/>
            <person name="Harrison R.A."/>
            <person name="Castoe T.A."/>
            <person name="de Koning A.P."/>
            <person name="Pollock D.D."/>
            <person name="Yandell M."/>
            <person name="Calderon D."/>
            <person name="Renjifo C."/>
            <person name="Currier R.B."/>
            <person name="Salgado D."/>
            <person name="Pla D."/>
            <person name="Sanz L."/>
            <person name="Hyder A.S."/>
            <person name="Ribeiro J.M."/>
            <person name="Arntzen J.W."/>
            <person name="van den Thillart G.E."/>
            <person name="Boetzer M."/>
            <person name="Pirovano W."/>
            <person name="Dirks R.P."/>
            <person name="Spaink H.P."/>
            <person name="Duboule D."/>
            <person name="McGlinn E."/>
            <person name="Kini R.M."/>
            <person name="Richardson M.K."/>
        </authorList>
    </citation>
    <scope>NUCLEOTIDE SEQUENCE</scope>
    <source>
        <tissue evidence="2">Blood</tissue>
    </source>
</reference>
<feature type="compositionally biased region" description="Acidic residues" evidence="1">
    <location>
        <begin position="1"/>
        <end position="10"/>
    </location>
</feature>
<keyword evidence="3" id="KW-1185">Reference proteome</keyword>
<feature type="region of interest" description="Disordered" evidence="1">
    <location>
        <begin position="1"/>
        <end position="115"/>
    </location>
</feature>
<dbReference type="Proteomes" id="UP000018936">
    <property type="component" value="Unassembled WGS sequence"/>
</dbReference>
<organism evidence="2 3">
    <name type="scientific">Ophiophagus hannah</name>
    <name type="common">King cobra</name>
    <name type="synonym">Naja hannah</name>
    <dbReference type="NCBI Taxonomy" id="8665"/>
    <lineage>
        <taxon>Eukaryota</taxon>
        <taxon>Metazoa</taxon>
        <taxon>Chordata</taxon>
        <taxon>Craniata</taxon>
        <taxon>Vertebrata</taxon>
        <taxon>Euteleostomi</taxon>
        <taxon>Lepidosauria</taxon>
        <taxon>Squamata</taxon>
        <taxon>Bifurcata</taxon>
        <taxon>Unidentata</taxon>
        <taxon>Episquamata</taxon>
        <taxon>Toxicofera</taxon>
        <taxon>Serpentes</taxon>
        <taxon>Colubroidea</taxon>
        <taxon>Elapidae</taxon>
        <taxon>Elapinae</taxon>
        <taxon>Ophiophagus</taxon>
    </lineage>
</organism>
<name>V8NBD8_OPHHA</name>
<protein>
    <submittedName>
        <fullName evidence="2">Fen1</fullName>
    </submittedName>
</protein>
<sequence length="192" mass="22211">FQQSLDEEDRSDSRNTEEQVEQEQKGKHQEKQFNTAQVPKEEKSNKYFENGENNHMAVETIEDQKMSDEEATCTSSDDDNEKVHDENKDCEKKEKEPDAAEYYEDQALNEEKPSSLLCENEKKNLINMEATVKDKSIPDNSPVKQGNPIIVPNEWYQEGDLVIGGMVSMANYHFNELSFHQHPSQEYFGNPE</sequence>
<feature type="compositionally biased region" description="Basic and acidic residues" evidence="1">
    <location>
        <begin position="11"/>
        <end position="31"/>
    </location>
</feature>